<dbReference type="EMBL" id="QMDH01000015">
    <property type="protein sequence ID" value="RAZ68128.1"/>
    <property type="molecule type" value="Genomic_DNA"/>
</dbReference>
<comment type="caution">
    <text evidence="1">The sequence shown here is derived from an EMBL/GenBank/DDBJ whole genome shotgun (WGS) entry which is preliminary data.</text>
</comment>
<evidence type="ECO:0000313" key="1">
    <source>
        <dbReference type="EMBL" id="RAZ68128.1"/>
    </source>
</evidence>
<gene>
    <name evidence="1" type="ORF">DP202_10165</name>
</gene>
<name>A0A330GAK4_ENTCL</name>
<dbReference type="Proteomes" id="UP000251576">
    <property type="component" value="Unassembled WGS sequence"/>
</dbReference>
<evidence type="ECO:0000313" key="2">
    <source>
        <dbReference type="Proteomes" id="UP000251576"/>
    </source>
</evidence>
<protein>
    <submittedName>
        <fullName evidence="1">Uncharacterized protein</fullName>
    </submittedName>
</protein>
<proteinExistence type="predicted"/>
<accession>A0A330GAK4</accession>
<dbReference type="AlphaFoldDB" id="A0A330GAK4"/>
<sequence length="74" mass="8871">MNLENREEAEIVILELLKKYLSESSDIERIMKSVQENKYCIPMRYVDYEICHLSKKNLVEDDRKLISELMNIYG</sequence>
<dbReference type="RefSeq" id="WP_112780693.1">
    <property type="nucleotide sequence ID" value="NZ_CABMNQ010000015.1"/>
</dbReference>
<reference evidence="1 2" key="1">
    <citation type="submission" date="2018-06" db="EMBL/GenBank/DDBJ databases">
        <title>ACT-28, a chromosomally-encoded AmpC with carbapenemase activity from Enterobacter kobei.</title>
        <authorList>
            <person name="Jousset A.B."/>
            <person name="Oueslati S."/>
            <person name="Bernabeu S."/>
            <person name="Takissian J."/>
            <person name="Creton E."/>
            <person name="Vogel A."/>
            <person name="Cotellon G."/>
            <person name="Bonnin R.A."/>
            <person name="Dortet L."/>
            <person name="Naas T."/>
        </authorList>
    </citation>
    <scope>NUCLEOTIDE SEQUENCE [LARGE SCALE GENOMIC DNA]</scope>
    <source>
        <strain evidence="1 2">99B3</strain>
    </source>
</reference>
<organism evidence="1 2">
    <name type="scientific">Enterobacter cloacae</name>
    <dbReference type="NCBI Taxonomy" id="550"/>
    <lineage>
        <taxon>Bacteria</taxon>
        <taxon>Pseudomonadati</taxon>
        <taxon>Pseudomonadota</taxon>
        <taxon>Gammaproteobacteria</taxon>
        <taxon>Enterobacterales</taxon>
        <taxon>Enterobacteriaceae</taxon>
        <taxon>Enterobacter</taxon>
        <taxon>Enterobacter cloacae complex</taxon>
    </lineage>
</organism>